<organism evidence="1 2">
    <name type="scientific">Rossellomorea vietnamensis</name>
    <dbReference type="NCBI Taxonomy" id="218284"/>
    <lineage>
        <taxon>Bacteria</taxon>
        <taxon>Bacillati</taxon>
        <taxon>Bacillota</taxon>
        <taxon>Bacilli</taxon>
        <taxon>Bacillales</taxon>
        <taxon>Bacillaceae</taxon>
        <taxon>Rossellomorea</taxon>
    </lineage>
</organism>
<evidence type="ECO:0000313" key="1">
    <source>
        <dbReference type="EMBL" id="TYR72689.1"/>
    </source>
</evidence>
<dbReference type="RefSeq" id="WP_148948792.1">
    <property type="nucleotide sequence ID" value="NZ_VTEH01000028.1"/>
</dbReference>
<comment type="caution">
    <text evidence="1">The sequence shown here is derived from an EMBL/GenBank/DDBJ whole genome shotgun (WGS) entry which is preliminary data.</text>
</comment>
<accession>A0A5D4K769</accession>
<name>A0A5D4K769_9BACI</name>
<gene>
    <name evidence="1" type="ORF">FZC79_21945</name>
</gene>
<dbReference type="InterPro" id="IPR012347">
    <property type="entry name" value="Ferritin-like"/>
</dbReference>
<proteinExistence type="predicted"/>
<dbReference type="InterPro" id="IPR021617">
    <property type="entry name" value="DUF3231"/>
</dbReference>
<sequence length="336" mass="38467">MEPINHQTKINAAEYASIWSQYINDSLSHCVLRYLLNDTKDENIRNLLQFALELSETHLKKTKQFLNQENLPIPIGFTDQDVTIDAPSLFTDTFKIVYLHIMAIHGLTRYAGATSVSIREDIRKYFIECTSQTLDLYDRVTNVSLQKGIINKPPSLNNQQTIEFEKKQTYLTGWFGKRRPINAIEISGVHLNMQKTMMKMVLELGFSQVCQSKELRDYMERARKICIKHFDILGSMLKEDNLHVSKSFDSEVTDSKVPPFSDKLMLFHIVTLLSAALGYYSEALSMSQRRDLSADYARMSTEISLVAEDGINLLIEKGWMEQPPTAADHEGLAKDK</sequence>
<dbReference type="EMBL" id="VTEH01000028">
    <property type="protein sequence ID" value="TYR72689.1"/>
    <property type="molecule type" value="Genomic_DNA"/>
</dbReference>
<dbReference type="AlphaFoldDB" id="A0A5D4K769"/>
<reference evidence="1 2" key="1">
    <citation type="submission" date="2019-08" db="EMBL/GenBank/DDBJ databases">
        <title>Bacillus genomes from the desert of Cuatro Cienegas, Coahuila.</title>
        <authorList>
            <person name="Olmedo-Alvarez G."/>
        </authorList>
    </citation>
    <scope>NUCLEOTIDE SEQUENCE [LARGE SCALE GENOMIC DNA]</scope>
    <source>
        <strain evidence="1 2">CH40_1T</strain>
    </source>
</reference>
<evidence type="ECO:0000313" key="2">
    <source>
        <dbReference type="Proteomes" id="UP000323317"/>
    </source>
</evidence>
<dbReference type="Proteomes" id="UP000323317">
    <property type="component" value="Unassembled WGS sequence"/>
</dbReference>
<dbReference type="Pfam" id="PF11553">
    <property type="entry name" value="DUF3231"/>
    <property type="match status" value="2"/>
</dbReference>
<protein>
    <submittedName>
        <fullName evidence="1">DUF3231 family protein</fullName>
    </submittedName>
</protein>
<dbReference type="Gene3D" id="1.20.1260.10">
    <property type="match status" value="2"/>
</dbReference>